<evidence type="ECO:0000313" key="1">
    <source>
        <dbReference type="EMBL" id="QDU37319.1"/>
    </source>
</evidence>
<dbReference type="EMBL" id="CP036275">
    <property type="protein sequence ID" value="QDU37319.1"/>
    <property type="molecule type" value="Genomic_DNA"/>
</dbReference>
<reference evidence="1 2" key="1">
    <citation type="submission" date="2019-02" db="EMBL/GenBank/DDBJ databases">
        <title>Deep-cultivation of Planctomycetes and their phenomic and genomic characterization uncovers novel biology.</title>
        <authorList>
            <person name="Wiegand S."/>
            <person name="Jogler M."/>
            <person name="Boedeker C."/>
            <person name="Pinto D."/>
            <person name="Vollmers J."/>
            <person name="Rivas-Marin E."/>
            <person name="Kohn T."/>
            <person name="Peeters S.H."/>
            <person name="Heuer A."/>
            <person name="Rast P."/>
            <person name="Oberbeckmann S."/>
            <person name="Bunk B."/>
            <person name="Jeske O."/>
            <person name="Meyerdierks A."/>
            <person name="Storesund J.E."/>
            <person name="Kallscheuer N."/>
            <person name="Luecker S."/>
            <person name="Lage O.M."/>
            <person name="Pohl T."/>
            <person name="Merkel B.J."/>
            <person name="Hornburger P."/>
            <person name="Mueller R.-W."/>
            <person name="Bruemmer F."/>
            <person name="Labrenz M."/>
            <person name="Spormann A.M."/>
            <person name="Op den Camp H."/>
            <person name="Overmann J."/>
            <person name="Amann R."/>
            <person name="Jetten M.S.M."/>
            <person name="Mascher T."/>
            <person name="Medema M.H."/>
            <person name="Devos D.P."/>
            <person name="Kaster A.-K."/>
            <person name="Ovreas L."/>
            <person name="Rohde M."/>
            <person name="Galperin M.Y."/>
            <person name="Jogler C."/>
        </authorList>
    </citation>
    <scope>NUCLEOTIDE SEQUENCE [LARGE SCALE GENOMIC DNA]</scope>
    <source>
        <strain evidence="1 2">Mal4</strain>
    </source>
</reference>
<organism evidence="1 2">
    <name type="scientific">Maioricimonas rarisocia</name>
    <dbReference type="NCBI Taxonomy" id="2528026"/>
    <lineage>
        <taxon>Bacteria</taxon>
        <taxon>Pseudomonadati</taxon>
        <taxon>Planctomycetota</taxon>
        <taxon>Planctomycetia</taxon>
        <taxon>Planctomycetales</taxon>
        <taxon>Planctomycetaceae</taxon>
        <taxon>Maioricimonas</taxon>
    </lineage>
</organism>
<accession>A0A517Z4C3</accession>
<dbReference type="RefSeq" id="WP_145368097.1">
    <property type="nucleotide sequence ID" value="NZ_CP036275.1"/>
</dbReference>
<keyword evidence="2" id="KW-1185">Reference proteome</keyword>
<dbReference type="AlphaFoldDB" id="A0A517Z4C3"/>
<name>A0A517Z4C3_9PLAN</name>
<evidence type="ECO:0000313" key="2">
    <source>
        <dbReference type="Proteomes" id="UP000320496"/>
    </source>
</evidence>
<gene>
    <name evidence="1" type="ORF">Mal4_16290</name>
</gene>
<proteinExistence type="predicted"/>
<dbReference type="KEGG" id="mri:Mal4_16290"/>
<dbReference type="Proteomes" id="UP000320496">
    <property type="component" value="Chromosome"/>
</dbReference>
<dbReference type="OrthoDB" id="215069at2"/>
<sequence length="85" mass="9647">MAAYNKFDPRLESLVIETKTRWGDDVGELSDEDRVWLARAIHEKPHLAGQIQYERAHTGFTRIITVTADDVARLYDEKFGAAAQA</sequence>
<protein>
    <submittedName>
        <fullName evidence="1">Uncharacterized protein</fullName>
    </submittedName>
</protein>